<organism evidence="9 10">
    <name type="scientific">Cyphellophora attinorum</name>
    <dbReference type="NCBI Taxonomy" id="1664694"/>
    <lineage>
        <taxon>Eukaryota</taxon>
        <taxon>Fungi</taxon>
        <taxon>Dikarya</taxon>
        <taxon>Ascomycota</taxon>
        <taxon>Pezizomycotina</taxon>
        <taxon>Eurotiomycetes</taxon>
        <taxon>Chaetothyriomycetidae</taxon>
        <taxon>Chaetothyriales</taxon>
        <taxon>Cyphellophoraceae</taxon>
        <taxon>Cyphellophora</taxon>
    </lineage>
</organism>
<dbReference type="OrthoDB" id="5431381at2759"/>
<evidence type="ECO:0000256" key="6">
    <source>
        <dbReference type="ARBA" id="ARBA00023242"/>
    </source>
</evidence>
<dbReference type="Proteomes" id="UP000038010">
    <property type="component" value="Unassembled WGS sequence"/>
</dbReference>
<evidence type="ECO:0000313" key="9">
    <source>
        <dbReference type="EMBL" id="KPI35001.1"/>
    </source>
</evidence>
<dbReference type="STRING" id="1664694.A0A0N0NHR8"/>
<dbReference type="CDD" id="cd12148">
    <property type="entry name" value="fungal_TF_MHR"/>
    <property type="match status" value="1"/>
</dbReference>
<reference evidence="9 10" key="1">
    <citation type="submission" date="2015-06" db="EMBL/GenBank/DDBJ databases">
        <title>Draft genome of the ant-associated black yeast Phialophora attae CBS 131958.</title>
        <authorList>
            <person name="Moreno L.F."/>
            <person name="Stielow B.J."/>
            <person name="de Hoog S."/>
            <person name="Vicente V.A."/>
            <person name="Weiss V.A."/>
            <person name="de Vries M."/>
            <person name="Cruz L.M."/>
            <person name="Souza E.M."/>
        </authorList>
    </citation>
    <scope>NUCLEOTIDE SEQUENCE [LARGE SCALE GENOMIC DNA]</scope>
    <source>
        <strain evidence="9 10">CBS 131958</strain>
    </source>
</reference>
<dbReference type="RefSeq" id="XP_017994964.1">
    <property type="nucleotide sequence ID" value="XM_018140806.1"/>
</dbReference>
<feature type="region of interest" description="Disordered" evidence="7">
    <location>
        <begin position="379"/>
        <end position="400"/>
    </location>
</feature>
<dbReference type="PANTHER" id="PTHR31001">
    <property type="entry name" value="UNCHARACTERIZED TRANSCRIPTIONAL REGULATORY PROTEIN"/>
    <property type="match status" value="1"/>
</dbReference>
<dbReference type="EMBL" id="LFJN01000046">
    <property type="protein sequence ID" value="KPI35001.1"/>
    <property type="molecule type" value="Genomic_DNA"/>
</dbReference>
<accession>A0A0N0NHR8</accession>
<dbReference type="PROSITE" id="PS00463">
    <property type="entry name" value="ZN2_CY6_FUNGAL_1"/>
    <property type="match status" value="1"/>
</dbReference>
<dbReference type="AlphaFoldDB" id="A0A0N0NHR8"/>
<dbReference type="SUPFAM" id="SSF57701">
    <property type="entry name" value="Zn2/Cys6 DNA-binding domain"/>
    <property type="match status" value="1"/>
</dbReference>
<comment type="caution">
    <text evidence="9">The sequence shown here is derived from an EMBL/GenBank/DDBJ whole genome shotgun (WGS) entry which is preliminary data.</text>
</comment>
<dbReference type="InterPro" id="IPR050613">
    <property type="entry name" value="Sec_Metabolite_Reg"/>
</dbReference>
<keyword evidence="2" id="KW-0479">Metal-binding</keyword>
<dbReference type="GO" id="GO:0005634">
    <property type="term" value="C:nucleus"/>
    <property type="evidence" value="ECO:0007669"/>
    <property type="project" value="UniProtKB-SubCell"/>
</dbReference>
<name>A0A0N0NHR8_9EURO</name>
<dbReference type="CDD" id="cd00067">
    <property type="entry name" value="GAL4"/>
    <property type="match status" value="1"/>
</dbReference>
<evidence type="ECO:0000256" key="2">
    <source>
        <dbReference type="ARBA" id="ARBA00022723"/>
    </source>
</evidence>
<feature type="domain" description="Zn(2)-C6 fungal-type" evidence="8">
    <location>
        <begin position="30"/>
        <end position="61"/>
    </location>
</feature>
<protein>
    <submittedName>
        <fullName evidence="9">Putative transcriptional regulatory protein</fullName>
    </submittedName>
</protein>
<dbReference type="InterPro" id="IPR007219">
    <property type="entry name" value="XnlR_reg_dom"/>
</dbReference>
<dbReference type="VEuPathDB" id="FungiDB:AB675_11917"/>
<evidence type="ECO:0000256" key="1">
    <source>
        <dbReference type="ARBA" id="ARBA00004123"/>
    </source>
</evidence>
<keyword evidence="10" id="KW-1185">Reference proteome</keyword>
<dbReference type="Pfam" id="PF00172">
    <property type="entry name" value="Zn_clus"/>
    <property type="match status" value="1"/>
</dbReference>
<comment type="subcellular location">
    <subcellularLocation>
        <location evidence="1">Nucleus</location>
    </subcellularLocation>
</comment>
<evidence type="ECO:0000259" key="8">
    <source>
        <dbReference type="PROSITE" id="PS50048"/>
    </source>
</evidence>
<evidence type="ECO:0000256" key="4">
    <source>
        <dbReference type="ARBA" id="ARBA00023125"/>
    </source>
</evidence>
<sequence length="640" mass="70550">MSDISNFTGRFRVQGPEGDRVVKRPRATLTCAPCRSAKLGCDKKQPCSSCVKRGDVARCVYTGRSEQKAKDDQNVAEQKQKLAHLEAMVIELMQEQRKSLPSEGPSNLALINDSNDSAPPVRPVVAPQNGYAGSTHWSAMLRDIQELRGLLDEDGDANAYETPVDSPPEEVIHGLPRMYSIDQIIDNHMPPKNDVERLLSVYFNGETFILPILHTGYFQRQCNEFWKSPSEVQPLWLSMLFSLCFMAARVSATSGSTIMLANPQALQVAAGECLVLGHYNLAQQLAPEALLLYAQAKHFHSLDSSPEVGAILAMSVRHAYRLGYHRDPDVVGSFSPFEGEMRRRFWATCKQMDLMLSFQLGLPSNIRLELSDTQSPRNLLDSDFDESSVSLPPSRPESELRASCGSLSRIDSYPPSAEMHAKVPQVLRVRPFAESAVDSPFLVMTRLYVELTYLKNLCVLHRPYMPEGRKKSITSGAEAARAVMNLIFGMYAEFAPGGQLESTKWMLNCFTVNDFLFGITTACLAVYSIRQDAKALPQELLWSKSSSQDAKKVAHAIGLVLNGLGSGSNLSPSRTPMRASATFPVAQPDFALPLTAATGIPGQYDPFDFINNPIGDAEWAAMCAEYGLVNGDNTLLPNPF</sequence>
<dbReference type="PROSITE" id="PS50048">
    <property type="entry name" value="ZN2_CY6_FUNGAL_2"/>
    <property type="match status" value="1"/>
</dbReference>
<keyword evidence="5" id="KW-0804">Transcription</keyword>
<keyword evidence="4" id="KW-0238">DNA-binding</keyword>
<dbReference type="InterPro" id="IPR001138">
    <property type="entry name" value="Zn2Cys6_DnaBD"/>
</dbReference>
<evidence type="ECO:0000256" key="5">
    <source>
        <dbReference type="ARBA" id="ARBA00023163"/>
    </source>
</evidence>
<gene>
    <name evidence="9" type="ORF">AB675_11917</name>
</gene>
<dbReference type="GO" id="GO:0003677">
    <property type="term" value="F:DNA binding"/>
    <property type="evidence" value="ECO:0007669"/>
    <property type="project" value="UniProtKB-KW"/>
</dbReference>
<evidence type="ECO:0000313" key="10">
    <source>
        <dbReference type="Proteomes" id="UP000038010"/>
    </source>
</evidence>
<dbReference type="GO" id="GO:0006351">
    <property type="term" value="P:DNA-templated transcription"/>
    <property type="evidence" value="ECO:0007669"/>
    <property type="project" value="InterPro"/>
</dbReference>
<dbReference type="Gene3D" id="4.10.240.10">
    <property type="entry name" value="Zn(2)-C6 fungal-type DNA-binding domain"/>
    <property type="match status" value="1"/>
</dbReference>
<proteinExistence type="predicted"/>
<dbReference type="InterPro" id="IPR036864">
    <property type="entry name" value="Zn2-C6_fun-type_DNA-bd_sf"/>
</dbReference>
<dbReference type="SMART" id="SM00066">
    <property type="entry name" value="GAL4"/>
    <property type="match status" value="1"/>
</dbReference>
<dbReference type="PANTHER" id="PTHR31001:SF49">
    <property type="entry name" value="ZN(II)2CYS6 TRANSCRIPTION FACTOR (EUROFUNG)"/>
    <property type="match status" value="1"/>
</dbReference>
<dbReference type="Pfam" id="PF04082">
    <property type="entry name" value="Fungal_trans"/>
    <property type="match status" value="1"/>
</dbReference>
<dbReference type="GO" id="GO:0008270">
    <property type="term" value="F:zinc ion binding"/>
    <property type="evidence" value="ECO:0007669"/>
    <property type="project" value="InterPro"/>
</dbReference>
<evidence type="ECO:0000256" key="7">
    <source>
        <dbReference type="SAM" id="MobiDB-lite"/>
    </source>
</evidence>
<dbReference type="GeneID" id="28732687"/>
<evidence type="ECO:0000256" key="3">
    <source>
        <dbReference type="ARBA" id="ARBA00023015"/>
    </source>
</evidence>
<keyword evidence="6" id="KW-0539">Nucleus</keyword>
<dbReference type="SMART" id="SM00906">
    <property type="entry name" value="Fungal_trans"/>
    <property type="match status" value="1"/>
</dbReference>
<keyword evidence="3" id="KW-0805">Transcription regulation</keyword>
<dbReference type="GO" id="GO:0000981">
    <property type="term" value="F:DNA-binding transcription factor activity, RNA polymerase II-specific"/>
    <property type="evidence" value="ECO:0007669"/>
    <property type="project" value="InterPro"/>
</dbReference>